<name>A0A3E2X1L7_9FIRM</name>
<gene>
    <name evidence="11" type="ORF">DWX41_02060</name>
</gene>
<comment type="catalytic activity">
    <reaction evidence="9">
        <text>2'-deoxyribonucleotide-(2'-deoxyribose 5'-phosphate)-2'-deoxyribonucleotide-DNA = a 3'-end 2'-deoxyribonucleotide-(2,3-dehydro-2,3-deoxyribose 5'-phosphate)-DNA + a 5'-end 5'-phospho-2'-deoxyribonucleoside-DNA + H(+)</text>
        <dbReference type="Rhea" id="RHEA:66592"/>
        <dbReference type="Rhea" id="RHEA-COMP:13180"/>
        <dbReference type="Rhea" id="RHEA-COMP:16897"/>
        <dbReference type="Rhea" id="RHEA-COMP:17067"/>
        <dbReference type="ChEBI" id="CHEBI:15378"/>
        <dbReference type="ChEBI" id="CHEBI:136412"/>
        <dbReference type="ChEBI" id="CHEBI:157695"/>
        <dbReference type="ChEBI" id="CHEBI:167181"/>
        <dbReference type="EC" id="4.2.99.18"/>
    </reaction>
</comment>
<dbReference type="SUPFAM" id="SSF55945">
    <property type="entry name" value="TATA-box binding protein-like"/>
    <property type="match status" value="1"/>
</dbReference>
<keyword evidence="7" id="KW-0511">Multifunctional enzyme</keyword>
<dbReference type="SUPFAM" id="SSF48150">
    <property type="entry name" value="DNA-glycosylase"/>
    <property type="match status" value="1"/>
</dbReference>
<evidence type="ECO:0000313" key="11">
    <source>
        <dbReference type="EMBL" id="RGC35165.1"/>
    </source>
</evidence>
<dbReference type="GO" id="GO:0140078">
    <property type="term" value="F:class I DNA-(apurinic or apyrimidinic site) endonuclease activity"/>
    <property type="evidence" value="ECO:0007669"/>
    <property type="project" value="UniProtKB-EC"/>
</dbReference>
<dbReference type="Pfam" id="PF00730">
    <property type="entry name" value="HhH-GPD"/>
    <property type="match status" value="1"/>
</dbReference>
<dbReference type="CDD" id="cd00056">
    <property type="entry name" value="ENDO3c"/>
    <property type="match status" value="1"/>
</dbReference>
<keyword evidence="3" id="KW-0227">DNA damage</keyword>
<evidence type="ECO:0000256" key="6">
    <source>
        <dbReference type="ARBA" id="ARBA00023239"/>
    </source>
</evidence>
<dbReference type="InterPro" id="IPR023170">
    <property type="entry name" value="HhH_base_excis_C"/>
</dbReference>
<evidence type="ECO:0000256" key="7">
    <source>
        <dbReference type="ARBA" id="ARBA00023268"/>
    </source>
</evidence>
<evidence type="ECO:0000256" key="2">
    <source>
        <dbReference type="ARBA" id="ARBA00012720"/>
    </source>
</evidence>
<dbReference type="SMART" id="SM00478">
    <property type="entry name" value="ENDO3c"/>
    <property type="match status" value="1"/>
</dbReference>
<accession>A0A3E2X1L7</accession>
<dbReference type="GO" id="GO:0006284">
    <property type="term" value="P:base-excision repair"/>
    <property type="evidence" value="ECO:0007669"/>
    <property type="project" value="InterPro"/>
</dbReference>
<dbReference type="Gene3D" id="1.10.340.30">
    <property type="entry name" value="Hypothetical protein, domain 2"/>
    <property type="match status" value="1"/>
</dbReference>
<evidence type="ECO:0000256" key="9">
    <source>
        <dbReference type="ARBA" id="ARBA00044632"/>
    </source>
</evidence>
<dbReference type="GO" id="GO:0003684">
    <property type="term" value="F:damaged DNA binding"/>
    <property type="evidence" value="ECO:0007669"/>
    <property type="project" value="InterPro"/>
</dbReference>
<dbReference type="EMBL" id="QVIA01000002">
    <property type="protein sequence ID" value="RGC35165.1"/>
    <property type="molecule type" value="Genomic_DNA"/>
</dbReference>
<dbReference type="InterPro" id="IPR011257">
    <property type="entry name" value="DNA_glycosylase"/>
</dbReference>
<dbReference type="PANTHER" id="PTHR10242:SF2">
    <property type="entry name" value="N-GLYCOSYLASE_DNA LYASE"/>
    <property type="match status" value="1"/>
</dbReference>
<evidence type="ECO:0000259" key="10">
    <source>
        <dbReference type="SMART" id="SM00478"/>
    </source>
</evidence>
<evidence type="ECO:0000256" key="1">
    <source>
        <dbReference type="ARBA" id="ARBA00010679"/>
    </source>
</evidence>
<dbReference type="GO" id="GO:0008534">
    <property type="term" value="F:oxidized purine nucleobase lesion DNA N-glycosylase activity"/>
    <property type="evidence" value="ECO:0007669"/>
    <property type="project" value="InterPro"/>
</dbReference>
<dbReference type="InterPro" id="IPR052054">
    <property type="entry name" value="Oxidative_DNA_repair_enzyme"/>
</dbReference>
<dbReference type="InterPro" id="IPR012904">
    <property type="entry name" value="OGG_N"/>
</dbReference>
<proteinExistence type="inferred from homology"/>
<keyword evidence="4" id="KW-0378">Hydrolase</keyword>
<dbReference type="EC" id="4.2.99.18" evidence="2"/>
<keyword evidence="6" id="KW-0456">Lyase</keyword>
<keyword evidence="8" id="KW-0326">Glycosidase</keyword>
<dbReference type="Gene3D" id="1.10.1670.10">
    <property type="entry name" value="Helix-hairpin-Helix base-excision DNA repair enzymes (C-terminal)"/>
    <property type="match status" value="1"/>
</dbReference>
<evidence type="ECO:0000256" key="4">
    <source>
        <dbReference type="ARBA" id="ARBA00022801"/>
    </source>
</evidence>
<dbReference type="PANTHER" id="PTHR10242">
    <property type="entry name" value="8-OXOGUANINE DNA GLYCOSYLASE"/>
    <property type="match status" value="1"/>
</dbReference>
<dbReference type="Gene3D" id="3.30.310.260">
    <property type="match status" value="1"/>
</dbReference>
<dbReference type="Proteomes" id="UP000261111">
    <property type="component" value="Unassembled WGS sequence"/>
</dbReference>
<evidence type="ECO:0000313" key="12">
    <source>
        <dbReference type="Proteomes" id="UP000261111"/>
    </source>
</evidence>
<comment type="caution">
    <text evidence="11">The sequence shown here is derived from an EMBL/GenBank/DDBJ whole genome shotgun (WGS) entry which is preliminary data.</text>
</comment>
<dbReference type="InterPro" id="IPR003265">
    <property type="entry name" value="HhH-GPD_domain"/>
</dbReference>
<reference evidence="11 12" key="1">
    <citation type="submission" date="2018-08" db="EMBL/GenBank/DDBJ databases">
        <title>A genome reference for cultivated species of the human gut microbiota.</title>
        <authorList>
            <person name="Zou Y."/>
            <person name="Xue W."/>
            <person name="Luo G."/>
        </authorList>
    </citation>
    <scope>NUCLEOTIDE SEQUENCE [LARGE SCALE GENOMIC DNA]</scope>
    <source>
        <strain evidence="11 12">AF19-21</strain>
    </source>
</reference>
<evidence type="ECO:0000256" key="5">
    <source>
        <dbReference type="ARBA" id="ARBA00023204"/>
    </source>
</evidence>
<feature type="domain" description="HhH-GPD" evidence="10">
    <location>
        <begin position="112"/>
        <end position="266"/>
    </location>
</feature>
<dbReference type="GeneID" id="93335798"/>
<dbReference type="RefSeq" id="WP_025655971.1">
    <property type="nucleotide sequence ID" value="NZ_QVIA01000002.1"/>
</dbReference>
<sequence length="269" mass="31565">MTEKTLNYFDISQICNSGQCFRMSQKGEDTYSVIAGERYLEIRQSGNQCTFYCDEAEYENYWKHYFDLDTDYEDYQKCISQRDRYLLSASEFGSGIRILHQDLWEMIVSFLISQQNNIVRIRRCIQNISEKYGERKQDADGNIYDTFPKPEALACLDEDELKACNLGYRSKYVVRTSKSVVNGDISLDEIRQMPYKKAKEELLKLFGVGEKVADCICLFALHHLQAFPVDTHINQALKQHYPKGFPKRRYKGCEGVMQQYIFYYELLGK</sequence>
<evidence type="ECO:0000256" key="8">
    <source>
        <dbReference type="ARBA" id="ARBA00023295"/>
    </source>
</evidence>
<dbReference type="GO" id="GO:0006289">
    <property type="term" value="P:nucleotide-excision repair"/>
    <property type="evidence" value="ECO:0007669"/>
    <property type="project" value="InterPro"/>
</dbReference>
<protein>
    <recommendedName>
        <fullName evidence="2">DNA-(apurinic or apyrimidinic site) lyase</fullName>
        <ecNumber evidence="2">4.2.99.18</ecNumber>
    </recommendedName>
</protein>
<comment type="similarity">
    <text evidence="1">Belongs to the type-1 OGG1 family.</text>
</comment>
<evidence type="ECO:0000256" key="3">
    <source>
        <dbReference type="ARBA" id="ARBA00022763"/>
    </source>
</evidence>
<keyword evidence="5" id="KW-0234">DNA repair</keyword>
<organism evidence="11 12">
    <name type="scientific">Hungatella hathewayi</name>
    <dbReference type="NCBI Taxonomy" id="154046"/>
    <lineage>
        <taxon>Bacteria</taxon>
        <taxon>Bacillati</taxon>
        <taxon>Bacillota</taxon>
        <taxon>Clostridia</taxon>
        <taxon>Lachnospirales</taxon>
        <taxon>Lachnospiraceae</taxon>
        <taxon>Hungatella</taxon>
    </lineage>
</organism>
<dbReference type="Pfam" id="PF07934">
    <property type="entry name" value="OGG_N"/>
    <property type="match status" value="1"/>
</dbReference>
<dbReference type="AlphaFoldDB" id="A0A3E2X1L7"/>